<evidence type="ECO:0000313" key="5">
    <source>
        <dbReference type="Proteomes" id="UP000002383"/>
    </source>
</evidence>
<dbReference type="SUPFAM" id="SSF52833">
    <property type="entry name" value="Thioredoxin-like"/>
    <property type="match status" value="1"/>
</dbReference>
<keyword evidence="5" id="KW-1185">Reference proteome</keyword>
<dbReference type="HOGENOM" id="CLU_042529_11_2_6"/>
<dbReference type="STRING" id="396588.Tgr7_0547"/>
<keyword evidence="2" id="KW-0732">Signal</keyword>
<accession>B8GLP1</accession>
<feature type="signal peptide" evidence="2">
    <location>
        <begin position="1"/>
        <end position="28"/>
    </location>
</feature>
<evidence type="ECO:0000256" key="1">
    <source>
        <dbReference type="ARBA" id="ARBA00023284"/>
    </source>
</evidence>
<feature type="chain" id="PRO_5002872814" evidence="2">
    <location>
        <begin position="29"/>
        <end position="168"/>
    </location>
</feature>
<name>B8GLP1_THISH</name>
<protein>
    <submittedName>
        <fullName evidence="4">Peroxiredoxin-like protein</fullName>
    </submittedName>
</protein>
<dbReference type="EMBL" id="CP001339">
    <property type="protein sequence ID" value="ACL71644.1"/>
    <property type="molecule type" value="Genomic_DNA"/>
</dbReference>
<dbReference type="InterPro" id="IPR036249">
    <property type="entry name" value="Thioredoxin-like_sf"/>
</dbReference>
<dbReference type="GO" id="GO:0015036">
    <property type="term" value="F:disulfide oxidoreductase activity"/>
    <property type="evidence" value="ECO:0007669"/>
    <property type="project" value="UniProtKB-ARBA"/>
</dbReference>
<dbReference type="InterPro" id="IPR017937">
    <property type="entry name" value="Thioredoxin_CS"/>
</dbReference>
<dbReference type="KEGG" id="tgr:Tgr7_0547"/>
<dbReference type="CDD" id="cd02966">
    <property type="entry name" value="TlpA_like_family"/>
    <property type="match status" value="1"/>
</dbReference>
<dbReference type="AlphaFoldDB" id="B8GLP1"/>
<evidence type="ECO:0000259" key="3">
    <source>
        <dbReference type="PROSITE" id="PS51352"/>
    </source>
</evidence>
<dbReference type="InterPro" id="IPR000866">
    <property type="entry name" value="AhpC/TSA"/>
</dbReference>
<dbReference type="GO" id="GO:0016209">
    <property type="term" value="F:antioxidant activity"/>
    <property type="evidence" value="ECO:0007669"/>
    <property type="project" value="InterPro"/>
</dbReference>
<dbReference type="PANTHER" id="PTHR42852:SF13">
    <property type="entry name" value="PROTEIN DIPZ"/>
    <property type="match status" value="1"/>
</dbReference>
<keyword evidence="1" id="KW-0676">Redox-active center</keyword>
<dbReference type="Gene3D" id="3.40.30.10">
    <property type="entry name" value="Glutaredoxin"/>
    <property type="match status" value="1"/>
</dbReference>
<sequence precursor="true">MQHPLTRRLRLLALCLLGALFIMSPAAASSPMAPDFTLKSASGENLRLSDFRGQVVLLNFWATWCAPCRQEMPPLNALHERYQRLGFVVLGVSIDDDPRVAARMAQQLSVSYPILFDTDKRISRLYEVRAMPSTYLIDRDGRVRHVHLGYRDGYIEMYQQQVRELLQE</sequence>
<proteinExistence type="predicted"/>
<dbReference type="PANTHER" id="PTHR42852">
    <property type="entry name" value="THIOL:DISULFIDE INTERCHANGE PROTEIN DSBE"/>
    <property type="match status" value="1"/>
</dbReference>
<dbReference type="Proteomes" id="UP000002383">
    <property type="component" value="Chromosome"/>
</dbReference>
<gene>
    <name evidence="4" type="ordered locus">Tgr7_0547</name>
</gene>
<dbReference type="Pfam" id="PF00578">
    <property type="entry name" value="AhpC-TSA"/>
    <property type="match status" value="1"/>
</dbReference>
<evidence type="ECO:0000256" key="2">
    <source>
        <dbReference type="SAM" id="SignalP"/>
    </source>
</evidence>
<dbReference type="OrthoDB" id="9788279at2"/>
<dbReference type="InterPro" id="IPR050553">
    <property type="entry name" value="Thioredoxin_ResA/DsbE_sf"/>
</dbReference>
<dbReference type="InterPro" id="IPR013766">
    <property type="entry name" value="Thioredoxin_domain"/>
</dbReference>
<dbReference type="eggNOG" id="COG0526">
    <property type="taxonomic scope" value="Bacteria"/>
</dbReference>
<reference evidence="4 5" key="1">
    <citation type="journal article" date="2011" name="Stand. Genomic Sci.">
        <title>Complete genome sequence of 'Thioalkalivibrio sulfidophilus' HL-EbGr7.</title>
        <authorList>
            <person name="Muyzer G."/>
            <person name="Sorokin D.Y."/>
            <person name="Mavromatis K."/>
            <person name="Lapidus A."/>
            <person name="Clum A."/>
            <person name="Ivanova N."/>
            <person name="Pati A."/>
            <person name="d'Haeseleer P."/>
            <person name="Woyke T."/>
            <person name="Kyrpides N.C."/>
        </authorList>
    </citation>
    <scope>NUCLEOTIDE SEQUENCE [LARGE SCALE GENOMIC DNA]</scope>
    <source>
        <strain evidence="4 5">HL-EbGR7</strain>
    </source>
</reference>
<organism evidence="4 5">
    <name type="scientific">Thioalkalivibrio sulfidiphilus (strain HL-EbGR7)</name>
    <dbReference type="NCBI Taxonomy" id="396588"/>
    <lineage>
        <taxon>Bacteria</taxon>
        <taxon>Pseudomonadati</taxon>
        <taxon>Pseudomonadota</taxon>
        <taxon>Gammaproteobacteria</taxon>
        <taxon>Chromatiales</taxon>
        <taxon>Ectothiorhodospiraceae</taxon>
        <taxon>Thioalkalivibrio</taxon>
    </lineage>
</organism>
<dbReference type="PROSITE" id="PS00194">
    <property type="entry name" value="THIOREDOXIN_1"/>
    <property type="match status" value="1"/>
</dbReference>
<evidence type="ECO:0000313" key="4">
    <source>
        <dbReference type="EMBL" id="ACL71644.1"/>
    </source>
</evidence>
<dbReference type="RefSeq" id="WP_012637132.1">
    <property type="nucleotide sequence ID" value="NC_011901.1"/>
</dbReference>
<feature type="domain" description="Thioredoxin" evidence="3">
    <location>
        <begin position="27"/>
        <end position="167"/>
    </location>
</feature>
<dbReference type="PROSITE" id="PS51352">
    <property type="entry name" value="THIOREDOXIN_2"/>
    <property type="match status" value="1"/>
</dbReference>